<name>A0ABR2QCT7_9ROSI</name>
<evidence type="ECO:0000256" key="8">
    <source>
        <dbReference type="ARBA" id="ARBA00022723"/>
    </source>
</evidence>
<dbReference type="Proteomes" id="UP001396334">
    <property type="component" value="Unassembled WGS sequence"/>
</dbReference>
<evidence type="ECO:0000256" key="4">
    <source>
        <dbReference type="ARBA" id="ARBA00002322"/>
    </source>
</evidence>
<comment type="similarity">
    <text evidence="11">Belongs to the peroxidase family.</text>
</comment>
<dbReference type="Gene3D" id="1.10.520.10">
    <property type="match status" value="1"/>
</dbReference>
<dbReference type="PROSITE" id="PS50873">
    <property type="entry name" value="PEROXIDASE_4"/>
    <property type="match status" value="1"/>
</dbReference>
<dbReference type="PROSITE" id="PS00436">
    <property type="entry name" value="PEROXIDASE_2"/>
    <property type="match status" value="1"/>
</dbReference>
<evidence type="ECO:0000256" key="7">
    <source>
        <dbReference type="ARBA" id="ARBA00022617"/>
    </source>
</evidence>
<dbReference type="InterPro" id="IPR002016">
    <property type="entry name" value="Haem_peroxidase"/>
</dbReference>
<keyword evidence="9" id="KW-0560">Oxidoreductase</keyword>
<dbReference type="SUPFAM" id="SSF48113">
    <property type="entry name" value="Heme-dependent peroxidases"/>
    <property type="match status" value="1"/>
</dbReference>
<evidence type="ECO:0000256" key="11">
    <source>
        <dbReference type="RuleBase" id="RU004241"/>
    </source>
</evidence>
<comment type="caution">
    <text evidence="13">The sequence shown here is derived from an EMBL/GenBank/DDBJ whole genome shotgun (WGS) entry which is preliminary data.</text>
</comment>
<protein>
    <recommendedName>
        <fullName evidence="5">peroxidase</fullName>
        <ecNumber evidence="5">1.11.1.7</ecNumber>
    </recommendedName>
</protein>
<dbReference type="InterPro" id="IPR010255">
    <property type="entry name" value="Haem_peroxidase_sf"/>
</dbReference>
<keyword evidence="6" id="KW-0575">Peroxidase</keyword>
<dbReference type="InterPro" id="IPR000823">
    <property type="entry name" value="Peroxidase_pln"/>
</dbReference>
<evidence type="ECO:0000313" key="13">
    <source>
        <dbReference type="EMBL" id="KAK8998497.1"/>
    </source>
</evidence>
<organism evidence="13 14">
    <name type="scientific">Hibiscus sabdariffa</name>
    <name type="common">roselle</name>
    <dbReference type="NCBI Taxonomy" id="183260"/>
    <lineage>
        <taxon>Eukaryota</taxon>
        <taxon>Viridiplantae</taxon>
        <taxon>Streptophyta</taxon>
        <taxon>Embryophyta</taxon>
        <taxon>Tracheophyta</taxon>
        <taxon>Spermatophyta</taxon>
        <taxon>Magnoliopsida</taxon>
        <taxon>eudicotyledons</taxon>
        <taxon>Gunneridae</taxon>
        <taxon>Pentapetalae</taxon>
        <taxon>rosids</taxon>
        <taxon>malvids</taxon>
        <taxon>Malvales</taxon>
        <taxon>Malvaceae</taxon>
        <taxon>Malvoideae</taxon>
        <taxon>Hibiscus</taxon>
    </lineage>
</organism>
<dbReference type="PRINTS" id="PR00461">
    <property type="entry name" value="PLPEROXIDASE"/>
</dbReference>
<dbReference type="EMBL" id="JBBPBN010000041">
    <property type="protein sequence ID" value="KAK8998497.1"/>
    <property type="molecule type" value="Genomic_DNA"/>
</dbReference>
<accession>A0ABR2QCT7</accession>
<feature type="domain" description="Plant heme peroxidase family profile" evidence="12">
    <location>
        <begin position="52"/>
        <end position="162"/>
    </location>
</feature>
<gene>
    <name evidence="13" type="ORF">V6N11_083885</name>
</gene>
<dbReference type="PANTHER" id="PTHR31235">
    <property type="entry name" value="PEROXIDASE 25-RELATED"/>
    <property type="match status" value="1"/>
</dbReference>
<evidence type="ECO:0000256" key="6">
    <source>
        <dbReference type="ARBA" id="ARBA00022559"/>
    </source>
</evidence>
<evidence type="ECO:0000256" key="3">
    <source>
        <dbReference type="ARBA" id="ARBA00001970"/>
    </source>
</evidence>
<reference evidence="13 14" key="1">
    <citation type="journal article" date="2024" name="G3 (Bethesda)">
        <title>Genome assembly of Hibiscus sabdariffa L. provides insights into metabolisms of medicinal natural products.</title>
        <authorList>
            <person name="Kim T."/>
        </authorList>
    </citation>
    <scope>NUCLEOTIDE SEQUENCE [LARGE SCALE GENOMIC DNA]</scope>
    <source>
        <strain evidence="13">TK-2024</strain>
        <tissue evidence="13">Old leaves</tissue>
    </source>
</reference>
<comment type="cofactor">
    <cofactor evidence="3">
        <name>heme b</name>
        <dbReference type="ChEBI" id="CHEBI:60344"/>
    </cofactor>
</comment>
<keyword evidence="7" id="KW-0349">Heme</keyword>
<evidence type="ECO:0000256" key="2">
    <source>
        <dbReference type="ARBA" id="ARBA00001913"/>
    </source>
</evidence>
<comment type="cofactor">
    <cofactor evidence="2">
        <name>Ca(2+)</name>
        <dbReference type="ChEBI" id="CHEBI:29108"/>
    </cofactor>
</comment>
<evidence type="ECO:0000256" key="1">
    <source>
        <dbReference type="ARBA" id="ARBA00000189"/>
    </source>
</evidence>
<sequence>MTHYCLPIHSDKNQTPIVILETKVAKGQKLLPFIFLQLILILMVSSLSNAEGLSLENYHKICPNVESIIWKAIYRVISQAPTLVTPLLRLHFHDCFVRGCDGSVLLNSTKTNQAERDAIPNLSLRCFNVIDAIKDEVEKECPGVVSCVDVVALATRDITAGW</sequence>
<comment type="function">
    <text evidence="4">Removal of H(2)O(2), oxidation of toxic reductants, biosynthesis and degradation of lignin, suberization, auxin catabolism, response to environmental stresses such as wounding, pathogen attack and oxidative stress. These functions might be dependent on each isozyme/isoform in each plant tissue.</text>
</comment>
<comment type="catalytic activity">
    <reaction evidence="1">
        <text>2 a phenolic donor + H2O2 = 2 a phenolic radical donor + 2 H2O</text>
        <dbReference type="Rhea" id="RHEA:56136"/>
        <dbReference type="ChEBI" id="CHEBI:15377"/>
        <dbReference type="ChEBI" id="CHEBI:16240"/>
        <dbReference type="ChEBI" id="CHEBI:139520"/>
        <dbReference type="ChEBI" id="CHEBI:139521"/>
        <dbReference type="EC" id="1.11.1.7"/>
    </reaction>
</comment>
<evidence type="ECO:0000256" key="10">
    <source>
        <dbReference type="ARBA" id="ARBA00023004"/>
    </source>
</evidence>
<dbReference type="PRINTS" id="PR00458">
    <property type="entry name" value="PEROXIDASE"/>
</dbReference>
<evidence type="ECO:0000256" key="9">
    <source>
        <dbReference type="ARBA" id="ARBA00023002"/>
    </source>
</evidence>
<keyword evidence="14" id="KW-1185">Reference proteome</keyword>
<evidence type="ECO:0000256" key="5">
    <source>
        <dbReference type="ARBA" id="ARBA00012313"/>
    </source>
</evidence>
<dbReference type="Pfam" id="PF00141">
    <property type="entry name" value="peroxidase"/>
    <property type="match status" value="1"/>
</dbReference>
<dbReference type="InterPro" id="IPR019794">
    <property type="entry name" value="Peroxidases_AS"/>
</dbReference>
<keyword evidence="10" id="KW-0408">Iron</keyword>
<evidence type="ECO:0000259" key="12">
    <source>
        <dbReference type="PROSITE" id="PS50873"/>
    </source>
</evidence>
<dbReference type="EC" id="1.11.1.7" evidence="5"/>
<keyword evidence="8" id="KW-0479">Metal-binding</keyword>
<evidence type="ECO:0000313" key="14">
    <source>
        <dbReference type="Proteomes" id="UP001396334"/>
    </source>
</evidence>
<proteinExistence type="inferred from homology"/>